<keyword evidence="1" id="KW-0812">Transmembrane</keyword>
<accession>A0A940SV88</accession>
<keyword evidence="1" id="KW-0472">Membrane</keyword>
<evidence type="ECO:0000256" key="1">
    <source>
        <dbReference type="SAM" id="Phobius"/>
    </source>
</evidence>
<keyword evidence="1" id="KW-1133">Transmembrane helix</keyword>
<feature type="transmembrane region" description="Helical" evidence="1">
    <location>
        <begin position="38"/>
        <end position="58"/>
    </location>
</feature>
<name>A0A940SV88_9ENTE</name>
<reference evidence="2" key="1">
    <citation type="submission" date="2020-12" db="EMBL/GenBank/DDBJ databases">
        <title>Vagococcus allomyrinae sp. nov. and Enterococcus lavae sp. nov., isolated from the larvae of Allomyrina dichotoma.</title>
        <authorList>
            <person name="Lee S.D."/>
        </authorList>
    </citation>
    <scope>NUCLEOTIDE SEQUENCE</scope>
    <source>
        <strain evidence="2">BWB3-3</strain>
    </source>
</reference>
<evidence type="ECO:0000313" key="3">
    <source>
        <dbReference type="Proteomes" id="UP000674938"/>
    </source>
</evidence>
<dbReference type="RefSeq" id="WP_209524988.1">
    <property type="nucleotide sequence ID" value="NZ_JAEEGA010000002.1"/>
</dbReference>
<dbReference type="EMBL" id="JAEEGA010000002">
    <property type="protein sequence ID" value="MBP1040093.1"/>
    <property type="molecule type" value="Genomic_DNA"/>
</dbReference>
<dbReference type="AlphaFoldDB" id="A0A940SV88"/>
<dbReference type="Pfam" id="PF06946">
    <property type="entry name" value="Phage_holin_5_1"/>
    <property type="match status" value="1"/>
</dbReference>
<protein>
    <recommendedName>
        <fullName evidence="4">Holin</fullName>
    </recommendedName>
</protein>
<proteinExistence type="predicted"/>
<gene>
    <name evidence="2" type="ORF">I6N95_03605</name>
</gene>
<sequence length="94" mass="10172">MIVQWLTEVNNSYLVALAVLIALVVEGVKLGEWIDRKWLPLVASVIGLVLGLVIALIYQEAIILTCLNGVIAGLMAAGGFDVMKAVWQVPEELL</sequence>
<comment type="caution">
    <text evidence="2">The sequence shown here is derived from an EMBL/GenBank/DDBJ whole genome shotgun (WGS) entry which is preliminary data.</text>
</comment>
<dbReference type="Proteomes" id="UP000674938">
    <property type="component" value="Unassembled WGS sequence"/>
</dbReference>
<keyword evidence="3" id="KW-1185">Reference proteome</keyword>
<evidence type="ECO:0008006" key="4">
    <source>
        <dbReference type="Google" id="ProtNLM"/>
    </source>
</evidence>
<dbReference type="InterPro" id="IPR009708">
    <property type="entry name" value="Phage_A118_holin/antiholin"/>
</dbReference>
<feature type="transmembrane region" description="Helical" evidence="1">
    <location>
        <begin position="12"/>
        <end position="31"/>
    </location>
</feature>
<evidence type="ECO:0000313" key="2">
    <source>
        <dbReference type="EMBL" id="MBP1040093.1"/>
    </source>
</evidence>
<organism evidence="2 3">
    <name type="scientific">Vagococcus allomyrinae</name>
    <dbReference type="NCBI Taxonomy" id="2794353"/>
    <lineage>
        <taxon>Bacteria</taxon>
        <taxon>Bacillati</taxon>
        <taxon>Bacillota</taxon>
        <taxon>Bacilli</taxon>
        <taxon>Lactobacillales</taxon>
        <taxon>Enterococcaceae</taxon>
        <taxon>Vagococcus</taxon>
    </lineage>
</organism>